<dbReference type="Gene3D" id="3.40.190.170">
    <property type="entry name" value="Bacterial extracellular solute-binding protein, family 7"/>
    <property type="match status" value="1"/>
</dbReference>
<name>A0A645GPU9_9ZZZZ</name>
<sequence length="241" mass="27523">MALIGTGALQSLDKVMIVEELPYAWVKRENAYKALDGELGEILKDRMKSKGIIGLSFWASGYRHITNNVRPINTVDDLKGLKLRVPEAEMRIDTFKELGTLPTPLAFSEVFTALQQRVVDGQENPLATIYSSKFFEVQKYLCISRHIWGSAFLAISEKTWNNLPEEYRTIISDKAEVWKEKERQMIVDSEKSILEDLKAKGMVVTEPELGIFKEKVAPVWTKYESVFGKDIIDVVRKYSNL</sequence>
<organism evidence="4">
    <name type="scientific">bioreactor metagenome</name>
    <dbReference type="NCBI Taxonomy" id="1076179"/>
    <lineage>
        <taxon>unclassified sequences</taxon>
        <taxon>metagenomes</taxon>
        <taxon>ecological metagenomes</taxon>
    </lineage>
</organism>
<comment type="caution">
    <text evidence="4">The sequence shown here is derived from an EMBL/GenBank/DDBJ whole genome shotgun (WGS) entry which is preliminary data.</text>
</comment>
<dbReference type="PANTHER" id="PTHR33376">
    <property type="match status" value="1"/>
</dbReference>
<accession>A0A645GPU9</accession>
<comment type="subcellular location">
    <subcellularLocation>
        <location evidence="1">Cell envelope</location>
    </subcellularLocation>
</comment>
<proteinExistence type="predicted"/>
<dbReference type="EMBL" id="VSSQ01075365">
    <property type="protein sequence ID" value="MPN25984.1"/>
    <property type="molecule type" value="Genomic_DNA"/>
</dbReference>
<dbReference type="NCBIfam" id="TIGR00787">
    <property type="entry name" value="dctP"/>
    <property type="match status" value="1"/>
</dbReference>
<dbReference type="InterPro" id="IPR004682">
    <property type="entry name" value="TRAP_DctP"/>
</dbReference>
<dbReference type="PANTHER" id="PTHR33376:SF4">
    <property type="entry name" value="SIALIC ACID-BINDING PERIPLASMIC PROTEIN SIAP"/>
    <property type="match status" value="1"/>
</dbReference>
<keyword evidence="2" id="KW-0813">Transport</keyword>
<dbReference type="InterPro" id="IPR018389">
    <property type="entry name" value="DctP_fam"/>
</dbReference>
<keyword evidence="3" id="KW-0732">Signal</keyword>
<dbReference type="AlphaFoldDB" id="A0A645GPU9"/>
<dbReference type="GO" id="GO:0030288">
    <property type="term" value="C:outer membrane-bounded periplasmic space"/>
    <property type="evidence" value="ECO:0007669"/>
    <property type="project" value="InterPro"/>
</dbReference>
<dbReference type="InterPro" id="IPR038404">
    <property type="entry name" value="TRAP_DctP_sf"/>
</dbReference>
<dbReference type="Pfam" id="PF03480">
    <property type="entry name" value="DctP"/>
    <property type="match status" value="1"/>
</dbReference>
<evidence type="ECO:0000256" key="1">
    <source>
        <dbReference type="ARBA" id="ARBA00004196"/>
    </source>
</evidence>
<reference evidence="4" key="1">
    <citation type="submission" date="2019-08" db="EMBL/GenBank/DDBJ databases">
        <authorList>
            <person name="Kucharzyk K."/>
            <person name="Murdoch R.W."/>
            <person name="Higgins S."/>
            <person name="Loffler F."/>
        </authorList>
    </citation>
    <scope>NUCLEOTIDE SEQUENCE</scope>
</reference>
<gene>
    <name evidence="4" type="primary">siaP_16</name>
    <name evidence="4" type="ORF">SDC9_173406</name>
</gene>
<evidence type="ECO:0000313" key="4">
    <source>
        <dbReference type="EMBL" id="MPN25984.1"/>
    </source>
</evidence>
<dbReference type="NCBIfam" id="NF037995">
    <property type="entry name" value="TRAP_S1"/>
    <property type="match status" value="1"/>
</dbReference>
<dbReference type="GO" id="GO:0055085">
    <property type="term" value="P:transmembrane transport"/>
    <property type="evidence" value="ECO:0007669"/>
    <property type="project" value="InterPro"/>
</dbReference>
<evidence type="ECO:0000256" key="2">
    <source>
        <dbReference type="ARBA" id="ARBA00022448"/>
    </source>
</evidence>
<evidence type="ECO:0000256" key="3">
    <source>
        <dbReference type="ARBA" id="ARBA00022729"/>
    </source>
</evidence>
<protein>
    <submittedName>
        <fullName evidence="4">Sialic acid-binding periplasmic protein SiaP</fullName>
    </submittedName>
</protein>